<dbReference type="InterPro" id="IPR007751">
    <property type="entry name" value="DUF676_lipase-like"/>
</dbReference>
<feature type="region of interest" description="Disordered" evidence="1">
    <location>
        <begin position="397"/>
        <end position="428"/>
    </location>
</feature>
<dbReference type="OrthoDB" id="273452at2759"/>
<dbReference type="InterPro" id="IPR013783">
    <property type="entry name" value="Ig-like_fold"/>
</dbReference>
<dbReference type="InterPro" id="IPR036116">
    <property type="entry name" value="FN3_sf"/>
</dbReference>
<dbReference type="Gene3D" id="3.40.50.1820">
    <property type="entry name" value="alpha/beta hydrolase"/>
    <property type="match status" value="1"/>
</dbReference>
<dbReference type="Proteomes" id="UP001165122">
    <property type="component" value="Unassembled WGS sequence"/>
</dbReference>
<dbReference type="SUPFAM" id="SSF53474">
    <property type="entry name" value="alpha/beta-Hydrolases"/>
    <property type="match status" value="1"/>
</dbReference>
<name>A0A9W7DU39_9STRA</name>
<dbReference type="PROSITE" id="PS50853">
    <property type="entry name" value="FN3"/>
    <property type="match status" value="1"/>
</dbReference>
<dbReference type="AlphaFoldDB" id="A0A9W7DU39"/>
<dbReference type="InterPro" id="IPR044294">
    <property type="entry name" value="Lipase-like"/>
</dbReference>
<reference evidence="4" key="1">
    <citation type="journal article" date="2023" name="Commun. Biol.">
        <title>Genome analysis of Parmales, the sister group of diatoms, reveals the evolutionary specialization of diatoms from phago-mixotrophs to photoautotrophs.</title>
        <authorList>
            <person name="Ban H."/>
            <person name="Sato S."/>
            <person name="Yoshikawa S."/>
            <person name="Yamada K."/>
            <person name="Nakamura Y."/>
            <person name="Ichinomiya M."/>
            <person name="Sato N."/>
            <person name="Blanc-Mathieu R."/>
            <person name="Endo H."/>
            <person name="Kuwata A."/>
            <person name="Ogata H."/>
        </authorList>
    </citation>
    <scope>NUCLEOTIDE SEQUENCE [LARGE SCALE GENOMIC DNA]</scope>
    <source>
        <strain evidence="4">NIES 3700</strain>
    </source>
</reference>
<dbReference type="Pfam" id="PF05057">
    <property type="entry name" value="DUF676"/>
    <property type="match status" value="1"/>
</dbReference>
<feature type="region of interest" description="Disordered" evidence="1">
    <location>
        <begin position="766"/>
        <end position="788"/>
    </location>
</feature>
<dbReference type="Pfam" id="PF00041">
    <property type="entry name" value="fn3"/>
    <property type="match status" value="1"/>
</dbReference>
<dbReference type="EMBL" id="BRXW01000432">
    <property type="protein sequence ID" value="GMH54320.1"/>
    <property type="molecule type" value="Genomic_DNA"/>
</dbReference>
<organism evidence="3 4">
    <name type="scientific">Triparma laevis f. longispina</name>
    <dbReference type="NCBI Taxonomy" id="1714387"/>
    <lineage>
        <taxon>Eukaryota</taxon>
        <taxon>Sar</taxon>
        <taxon>Stramenopiles</taxon>
        <taxon>Ochrophyta</taxon>
        <taxon>Bolidophyceae</taxon>
        <taxon>Parmales</taxon>
        <taxon>Triparmaceae</taxon>
        <taxon>Triparma</taxon>
    </lineage>
</organism>
<dbReference type="Gene3D" id="2.60.40.10">
    <property type="entry name" value="Immunoglobulins"/>
    <property type="match status" value="1"/>
</dbReference>
<dbReference type="PANTHER" id="PTHR12482:SF62">
    <property type="entry name" value="LIPASE ROG1-RELATED"/>
    <property type="match status" value="1"/>
</dbReference>
<evidence type="ECO:0000313" key="3">
    <source>
        <dbReference type="EMBL" id="GMH54320.1"/>
    </source>
</evidence>
<comment type="caution">
    <text evidence="3">The sequence shown here is derived from an EMBL/GenBank/DDBJ whole genome shotgun (WGS) entry which is preliminary data.</text>
</comment>
<keyword evidence="4" id="KW-1185">Reference proteome</keyword>
<dbReference type="PANTHER" id="PTHR12482">
    <property type="entry name" value="LIPASE ROG1-RELATED-RELATED"/>
    <property type="match status" value="1"/>
</dbReference>
<dbReference type="InterPro" id="IPR003961">
    <property type="entry name" value="FN3_dom"/>
</dbReference>
<protein>
    <recommendedName>
        <fullName evidence="2">Fibronectin type-III domain-containing protein</fullName>
    </recommendedName>
</protein>
<accession>A0A9W7DU39</accession>
<dbReference type="CDD" id="cd00063">
    <property type="entry name" value="FN3"/>
    <property type="match status" value="1"/>
</dbReference>
<proteinExistence type="predicted"/>
<dbReference type="InterPro" id="IPR029058">
    <property type="entry name" value="AB_hydrolase_fold"/>
</dbReference>
<gene>
    <name evidence="3" type="ORF">TrLO_g6417</name>
</gene>
<evidence type="ECO:0000256" key="1">
    <source>
        <dbReference type="SAM" id="MobiDB-lite"/>
    </source>
</evidence>
<dbReference type="SMART" id="SM00060">
    <property type="entry name" value="FN3"/>
    <property type="match status" value="1"/>
</dbReference>
<evidence type="ECO:0000259" key="2">
    <source>
        <dbReference type="PROSITE" id="PS50853"/>
    </source>
</evidence>
<sequence>MDHEGFRTEVTAPDNTARGVFVHDNSNCREICLNLSEWSGAPLSKFGLYIEKPVSSTPPPPHPSSFSSLPPPTTTQVLEDDRYIFPLKETLEQTPMSYKARLLSPTLFDAPSIKPRLSSFIFSQCRDLLTQSHFDTFFPADELCKLVALSIAASAPRLPATLPSLNNLVSPKALSKLSNDDWSQAIKQELSDLSEQHLESDSSPAAVSPLEQIKLQKQFCTKCLENRFFAMEIWYGSALNLELESNTDPDSEVPSSSFANAAKIPPPTLVDIPNSSPILLGINRFGINVICDSPAPLLDEGSPPLPPSIFSWDLYNVKCWSYSKTSFSWTELDTDTEFSVVVDDGYMISGLLMDYALAIVAETGGSEPPCLKYQTLDQLGWKGKIALDDGKLTNSLKARDQYPMRKPNQLKKPPSIEDDLTPPEPSKPWHIRCTTSSITIAWEPPKKNQGKVLRYEVRYGIRFVFGWHNAPPVSNTSASTQNLPTCVVSGLDKDTSYVFQTRSMSDKGYWSDWSNQSDPITTKKENSPDPTHLIVLSHGICQNESHMSFFAAELQKKMGPSALTLCSKANAFIGSTRDGINIGGHRLALEIVEFTKHHPDLKQISLIGHNIGGLYCRYAAGALYANDMFKILKPTNFITLGTPHLGSGGTLLPDDMASLLCGETGEQLSLKDGETSSEEPMLMKICHRQFLQALLHFPNRVCYANVKDDGRVPTPSGSIRLKNPYEHFADAYLQSKCSREFPNIIVGETFEQGDLANHFEDDFDPSSEDNFVSSGSPSKSRAESEGATTALRLDSHDKFKRDMFTALNEVGWRRRDVLNYGHDQLLQDPKWWITDRAPQNAVIHHVAATFLATRDVEVENEGILTEDPDIVEGLETVVLSNRAQSNKTQDLELHPDTQLFYFK</sequence>
<evidence type="ECO:0000313" key="4">
    <source>
        <dbReference type="Proteomes" id="UP001165122"/>
    </source>
</evidence>
<feature type="compositionally biased region" description="Polar residues" evidence="1">
    <location>
        <begin position="768"/>
        <end position="779"/>
    </location>
</feature>
<dbReference type="SUPFAM" id="SSF49265">
    <property type="entry name" value="Fibronectin type III"/>
    <property type="match status" value="1"/>
</dbReference>
<feature type="domain" description="Fibronectin type-III" evidence="2">
    <location>
        <begin position="424"/>
        <end position="525"/>
    </location>
</feature>